<name>A0AC58RW98_TOBAC</name>
<organism evidence="1 2">
    <name type="scientific">Nicotiana tabacum</name>
    <name type="common">Common tobacco</name>
    <dbReference type="NCBI Taxonomy" id="4097"/>
    <lineage>
        <taxon>Eukaryota</taxon>
        <taxon>Viridiplantae</taxon>
        <taxon>Streptophyta</taxon>
        <taxon>Embryophyta</taxon>
        <taxon>Tracheophyta</taxon>
        <taxon>Spermatophyta</taxon>
        <taxon>Magnoliopsida</taxon>
        <taxon>eudicotyledons</taxon>
        <taxon>Gunneridae</taxon>
        <taxon>Pentapetalae</taxon>
        <taxon>asterids</taxon>
        <taxon>lamiids</taxon>
        <taxon>Solanales</taxon>
        <taxon>Solanaceae</taxon>
        <taxon>Nicotianoideae</taxon>
        <taxon>Nicotianeae</taxon>
        <taxon>Nicotiana</taxon>
    </lineage>
</organism>
<keyword evidence="1" id="KW-1185">Reference proteome</keyword>
<reference evidence="1" key="1">
    <citation type="journal article" date="2014" name="Nat. Commun.">
        <title>The tobacco genome sequence and its comparison with those of tomato and potato.</title>
        <authorList>
            <person name="Sierro N."/>
            <person name="Battey J.N."/>
            <person name="Ouadi S."/>
            <person name="Bakaher N."/>
            <person name="Bovet L."/>
            <person name="Willig A."/>
            <person name="Goepfert S."/>
            <person name="Peitsch M.C."/>
            <person name="Ivanov N.V."/>
        </authorList>
    </citation>
    <scope>NUCLEOTIDE SEQUENCE [LARGE SCALE GENOMIC DNA]</scope>
</reference>
<accession>A0AC58RW98</accession>
<sequence>MEFDSDEHAYDCYNEYAAAIGFSVRKEYANKNRVHGYVTSRKLTCYKEGYRGKDKRDPTVQKHRKETRTGCLAHVIVSRQSNGRFRITSFEEKHNHHLVPPSLVHLLPSQRKIKMAQAYEIDLLDDLGIRPKASFDYAARQAGGQSFLGYTKRDHKNYLRDKRTDSLKHGVARSLVNYFEKRTLEDPAFRFSLQLDDEGLITNIFWADGKMIRDFKIYGDIVSFDTTYRTNKEYRPLALFVGLNNHREMVIFGAALLYEESAESFEWLFNAFFRIMSAEKPKTFITDQDPAISFAVSLVMPQTYHRLCVWHLEKNAFKHLNHVFRAHASFPGDFSKLLYHYEYEEDFLFAWQEMLEKYDLGDNSWLKNTFAIREKCSMTYGRNTFSAGMRSTQLSESFNGFLRGYLKSDLDIVQFFKHFQRSVDDKRANENKSNFDMTQRISILKVKFPLLVHAREVYTPTIFDMFQNEWERSLLVYIKSSSDEGELCTYNVSTHGSVKEHVVTVKRTLTEVSCSCKLFEFMGILCRHALKILDLLNVKDMIPEHYILKRWTKDATNLNKIDVSLVAKETDPKVEVTARYRHLCQTFVQISSEASESIEGYELVANHANEIISKLKDVKKRKESQKSVPGNVIQNEPNETVFVDNTNVTKVTGLKRKQPTRRSNTRPKSFMEKAKRKNQTSFSKSPQRSDQQVDYVQEIHFPRPDASMTMELAEESFPPRCSSQLSQGSAHGSLTQLLRVSCAIKTEQSARSVVLRQFGST</sequence>
<proteinExistence type="predicted"/>
<gene>
    <name evidence="2" type="primary">LOC107786958</name>
</gene>
<dbReference type="Proteomes" id="UP000790787">
    <property type="component" value="Chromosome 1"/>
</dbReference>
<dbReference type="RefSeq" id="XP_075077009.1">
    <property type="nucleotide sequence ID" value="XM_075220908.1"/>
</dbReference>
<evidence type="ECO:0000313" key="2">
    <source>
        <dbReference type="RefSeq" id="XP_075077009.1"/>
    </source>
</evidence>
<reference evidence="2" key="2">
    <citation type="submission" date="2025-08" db="UniProtKB">
        <authorList>
            <consortium name="RefSeq"/>
        </authorList>
    </citation>
    <scope>IDENTIFICATION</scope>
    <source>
        <tissue evidence="2">Leaf</tissue>
    </source>
</reference>
<protein>
    <submittedName>
        <fullName evidence="2">Protein FAR1-RELATED SEQUENCE 5-like</fullName>
    </submittedName>
</protein>
<evidence type="ECO:0000313" key="1">
    <source>
        <dbReference type="Proteomes" id="UP000790787"/>
    </source>
</evidence>